<protein>
    <submittedName>
        <fullName evidence="1">Uncharacterized protein</fullName>
    </submittedName>
</protein>
<name>E4Y3J1_OIKDI</name>
<dbReference type="EMBL" id="FN654159">
    <property type="protein sequence ID" value="CBY16395.1"/>
    <property type="molecule type" value="Genomic_DNA"/>
</dbReference>
<dbReference type="InParanoid" id="E4Y3J1"/>
<accession>E4Y3J1</accession>
<feature type="non-terminal residue" evidence="1">
    <location>
        <position position="85"/>
    </location>
</feature>
<sequence length="85" mass="10171">MAEQRTHASEDKFYTVPIPMVRIGLNLFRDQTLMSEILARLLRYSYEKVAFSLFKENEEKVNMNNQVKRKFTLENVFTKDIEVHE</sequence>
<reference evidence="1" key="1">
    <citation type="journal article" date="2010" name="Science">
        <title>Plasticity of animal genome architecture unmasked by rapid evolution of a pelagic tunicate.</title>
        <authorList>
            <person name="Denoeud F."/>
            <person name="Henriet S."/>
            <person name="Mungpakdee S."/>
            <person name="Aury J.M."/>
            <person name="Da Silva C."/>
            <person name="Brinkmann H."/>
            <person name="Mikhaleva J."/>
            <person name="Olsen L.C."/>
            <person name="Jubin C."/>
            <person name="Canestro C."/>
            <person name="Bouquet J.M."/>
            <person name="Danks G."/>
            <person name="Poulain J."/>
            <person name="Campsteijn C."/>
            <person name="Adamski M."/>
            <person name="Cross I."/>
            <person name="Yadetie F."/>
            <person name="Muffato M."/>
            <person name="Louis A."/>
            <person name="Butcher S."/>
            <person name="Tsagkogeorga G."/>
            <person name="Konrad A."/>
            <person name="Singh S."/>
            <person name="Jensen M.F."/>
            <person name="Cong E.H."/>
            <person name="Eikeseth-Otteraa H."/>
            <person name="Noel B."/>
            <person name="Anthouard V."/>
            <person name="Porcel B.M."/>
            <person name="Kachouri-Lafond R."/>
            <person name="Nishino A."/>
            <person name="Ugolini M."/>
            <person name="Chourrout P."/>
            <person name="Nishida H."/>
            <person name="Aasland R."/>
            <person name="Huzurbazar S."/>
            <person name="Westhof E."/>
            <person name="Delsuc F."/>
            <person name="Lehrach H."/>
            <person name="Reinhardt R."/>
            <person name="Weissenbach J."/>
            <person name="Roy S.W."/>
            <person name="Artiguenave F."/>
            <person name="Postlethwait J.H."/>
            <person name="Manak J.R."/>
            <person name="Thompson E.M."/>
            <person name="Jaillon O."/>
            <person name="Du Pasquier L."/>
            <person name="Boudinot P."/>
            <person name="Liberles D.A."/>
            <person name="Volff J.N."/>
            <person name="Philippe H."/>
            <person name="Lenhard B."/>
            <person name="Roest Crollius H."/>
            <person name="Wincker P."/>
            <person name="Chourrout D."/>
        </authorList>
    </citation>
    <scope>NUCLEOTIDE SEQUENCE [LARGE SCALE GENOMIC DNA]</scope>
</reference>
<dbReference type="AlphaFoldDB" id="E4Y3J1"/>
<gene>
    <name evidence="1" type="ORF">GSOID_T00001548001</name>
</gene>
<dbReference type="Proteomes" id="UP000001307">
    <property type="component" value="Unassembled WGS sequence"/>
</dbReference>
<evidence type="ECO:0000313" key="2">
    <source>
        <dbReference type="Proteomes" id="UP000001307"/>
    </source>
</evidence>
<keyword evidence="2" id="KW-1185">Reference proteome</keyword>
<organism evidence="1">
    <name type="scientific">Oikopleura dioica</name>
    <name type="common">Tunicate</name>
    <dbReference type="NCBI Taxonomy" id="34765"/>
    <lineage>
        <taxon>Eukaryota</taxon>
        <taxon>Metazoa</taxon>
        <taxon>Chordata</taxon>
        <taxon>Tunicata</taxon>
        <taxon>Appendicularia</taxon>
        <taxon>Copelata</taxon>
        <taxon>Oikopleuridae</taxon>
        <taxon>Oikopleura</taxon>
    </lineage>
</organism>
<evidence type="ECO:0000313" key="1">
    <source>
        <dbReference type="EMBL" id="CBY16395.1"/>
    </source>
</evidence>
<proteinExistence type="predicted"/>